<feature type="transmembrane region" description="Helical" evidence="5">
    <location>
        <begin position="75"/>
        <end position="93"/>
    </location>
</feature>
<evidence type="ECO:0000259" key="6">
    <source>
        <dbReference type="Pfam" id="PF04932"/>
    </source>
</evidence>
<dbReference type="PANTHER" id="PTHR37422">
    <property type="entry name" value="TEICHURONIC ACID BIOSYNTHESIS PROTEIN TUAE"/>
    <property type="match status" value="1"/>
</dbReference>
<feature type="transmembrane region" description="Helical" evidence="5">
    <location>
        <begin position="289"/>
        <end position="305"/>
    </location>
</feature>
<feature type="transmembrane region" description="Helical" evidence="5">
    <location>
        <begin position="134"/>
        <end position="154"/>
    </location>
</feature>
<feature type="transmembrane region" description="Helical" evidence="5">
    <location>
        <begin position="311"/>
        <end position="328"/>
    </location>
</feature>
<proteinExistence type="predicted"/>
<dbReference type="GO" id="GO:0016874">
    <property type="term" value="F:ligase activity"/>
    <property type="evidence" value="ECO:0007669"/>
    <property type="project" value="UniProtKB-KW"/>
</dbReference>
<feature type="transmembrane region" description="Helical" evidence="5">
    <location>
        <begin position="483"/>
        <end position="503"/>
    </location>
</feature>
<feature type="transmembrane region" description="Helical" evidence="5">
    <location>
        <begin position="43"/>
        <end position="63"/>
    </location>
</feature>
<feature type="transmembrane region" description="Helical" evidence="5">
    <location>
        <begin position="524"/>
        <end position="542"/>
    </location>
</feature>
<feature type="transmembrane region" description="Helical" evidence="5">
    <location>
        <begin position="161"/>
        <end position="180"/>
    </location>
</feature>
<reference evidence="7 8" key="1">
    <citation type="submission" date="2019-04" db="EMBL/GenBank/DDBJ databases">
        <title>Isolation and culture of sulfate reducing bacteria from the cold seep of the South China Sea.</title>
        <authorList>
            <person name="Sun C."/>
            <person name="Liu R."/>
        </authorList>
    </citation>
    <scope>NUCLEOTIDE SEQUENCE [LARGE SCALE GENOMIC DNA]</scope>
    <source>
        <strain evidence="7 8">CS1</strain>
    </source>
</reference>
<dbReference type="EMBL" id="CP039543">
    <property type="protein sequence ID" value="QJT11090.1"/>
    <property type="molecule type" value="Genomic_DNA"/>
</dbReference>
<dbReference type="Proteomes" id="UP000503251">
    <property type="component" value="Chromosome"/>
</dbReference>
<dbReference type="Gene3D" id="1.25.40.10">
    <property type="entry name" value="Tetratricopeptide repeat domain"/>
    <property type="match status" value="1"/>
</dbReference>
<dbReference type="PANTHER" id="PTHR37422:SF23">
    <property type="entry name" value="TEICHURONIC ACID BIOSYNTHESIS PROTEIN TUAE"/>
    <property type="match status" value="1"/>
</dbReference>
<name>A0ABX6NN92_9BACT</name>
<keyword evidence="2 5" id="KW-0812">Transmembrane</keyword>
<dbReference type="InterPro" id="IPR007016">
    <property type="entry name" value="O-antigen_ligase-rel_domated"/>
</dbReference>
<sequence>MMKENSHGDEFKLTDTLIVLVLLTLGLVQLAFGGVFVWSYSRMTAALLGLAIITMLVRFIRLFIDAKPMALPGPVFLLPFVFLFLGFTQVIPLPPGLVGILSPERLRQVDQLAGIGAVDPHSWITLSIAPHTTWLWMARLASYITAFVLVVYSVRSRKRAIAIILVLAGFALFQIFYGSVQAYSHTPRIWWWVKDLHESFVSGTYFNRNHLAGFLEIVLPLWLGFTFWMVHLHAMRKLPKEVVEAAEKSRHRRRRVKADSPRYYSWRKIGLRQKLVSLASRLERQARPAACYTVGAVLFVGLLLTGSRGGILAFIASLIVMGVLMLFFKKFNVRVKALAVLVGFSLVLGLFIGMEQTMERFEQEEGLYHRIAISRSVLPTVGDYAVAGAGLGNFRQPYLAHSLPRYGGRIELIYAHNDWLQIAVEAGIPGMILSAAGFFALLFWGFRRWRRRHDIFILGVGLGLLAGIISLGLHSLTDFNMQIPANAMTFAMAIGLLAAVLTMRHTKNGLAPGFWEQGIIVQSRFNAMVLLLIGIVVAGVLLDKSMSHAIAENICATERNPMKRVTHPCGFDEVFKALDVDPADPSLWARLGAIYQEQQGQSRALRALHAKKAVKAYTESLVRQPVNGRSWLYLGESRLKLFVVTGDFTDLELAEEAFAVALQQRPNDAQLLSRLAEHRLWLARLMPPGPLSRNLKNDGIFFAKRSLQCWRWDWRQVVPMVLLYTQDPEDLKQIVPDHEDPGRKIVRYLEKQDIHFPPDTFAWEKEESGA</sequence>
<accession>A0ABX6NN92</accession>
<keyword evidence="7" id="KW-0436">Ligase</keyword>
<feature type="transmembrane region" description="Helical" evidence="5">
    <location>
        <begin position="455"/>
        <end position="477"/>
    </location>
</feature>
<feature type="transmembrane region" description="Helical" evidence="5">
    <location>
        <begin position="419"/>
        <end position="443"/>
    </location>
</feature>
<keyword evidence="8" id="KW-1185">Reference proteome</keyword>
<evidence type="ECO:0000256" key="3">
    <source>
        <dbReference type="ARBA" id="ARBA00022989"/>
    </source>
</evidence>
<evidence type="ECO:0000256" key="1">
    <source>
        <dbReference type="ARBA" id="ARBA00004141"/>
    </source>
</evidence>
<dbReference type="InterPro" id="IPR051533">
    <property type="entry name" value="WaaL-like"/>
</dbReference>
<keyword evidence="4 5" id="KW-0472">Membrane</keyword>
<organism evidence="7 8">
    <name type="scientific">Oceanidesulfovibrio marinus</name>
    <dbReference type="NCBI Taxonomy" id="370038"/>
    <lineage>
        <taxon>Bacteria</taxon>
        <taxon>Pseudomonadati</taxon>
        <taxon>Thermodesulfobacteriota</taxon>
        <taxon>Desulfovibrionia</taxon>
        <taxon>Desulfovibrionales</taxon>
        <taxon>Desulfovibrionaceae</taxon>
        <taxon>Oceanidesulfovibrio</taxon>
    </lineage>
</organism>
<evidence type="ECO:0000256" key="2">
    <source>
        <dbReference type="ARBA" id="ARBA00022692"/>
    </source>
</evidence>
<gene>
    <name evidence="7" type="ORF">E8L03_20195</name>
</gene>
<feature type="transmembrane region" description="Helical" evidence="5">
    <location>
        <begin position="211"/>
        <end position="230"/>
    </location>
</feature>
<evidence type="ECO:0000256" key="5">
    <source>
        <dbReference type="SAM" id="Phobius"/>
    </source>
</evidence>
<dbReference type="Pfam" id="PF04932">
    <property type="entry name" value="Wzy_C"/>
    <property type="match status" value="1"/>
</dbReference>
<comment type="subcellular location">
    <subcellularLocation>
        <location evidence="1">Membrane</location>
        <topology evidence="1">Multi-pass membrane protein</topology>
    </subcellularLocation>
</comment>
<evidence type="ECO:0000313" key="7">
    <source>
        <dbReference type="EMBL" id="QJT11090.1"/>
    </source>
</evidence>
<dbReference type="SUPFAM" id="SSF48452">
    <property type="entry name" value="TPR-like"/>
    <property type="match status" value="1"/>
</dbReference>
<evidence type="ECO:0000256" key="4">
    <source>
        <dbReference type="ARBA" id="ARBA00023136"/>
    </source>
</evidence>
<evidence type="ECO:0000313" key="8">
    <source>
        <dbReference type="Proteomes" id="UP000503251"/>
    </source>
</evidence>
<feature type="domain" description="O-antigen ligase-related" evidence="6">
    <location>
        <begin position="296"/>
        <end position="433"/>
    </location>
</feature>
<feature type="transmembrane region" description="Helical" evidence="5">
    <location>
        <begin position="335"/>
        <end position="354"/>
    </location>
</feature>
<keyword evidence="3 5" id="KW-1133">Transmembrane helix</keyword>
<protein>
    <submittedName>
        <fullName evidence="7">O-antigen ligase family protein</fullName>
    </submittedName>
</protein>
<dbReference type="InterPro" id="IPR011990">
    <property type="entry name" value="TPR-like_helical_dom_sf"/>
</dbReference>